<accession>A0A067PKF9</accession>
<evidence type="ECO:0000313" key="4">
    <source>
        <dbReference type="Proteomes" id="UP000027265"/>
    </source>
</evidence>
<evidence type="ECO:0000256" key="2">
    <source>
        <dbReference type="SAM" id="MobiDB-lite"/>
    </source>
</evidence>
<keyword evidence="1" id="KW-0175">Coiled coil</keyword>
<proteinExistence type="predicted"/>
<name>A0A067PKF9_9AGAM</name>
<dbReference type="HOGENOM" id="CLU_601377_0_0_1"/>
<protein>
    <submittedName>
        <fullName evidence="3">Uncharacterized protein</fullName>
    </submittedName>
</protein>
<evidence type="ECO:0000313" key="3">
    <source>
        <dbReference type="EMBL" id="KDQ51472.1"/>
    </source>
</evidence>
<gene>
    <name evidence="3" type="ORF">JAAARDRAFT_50737</name>
</gene>
<feature type="compositionally biased region" description="Polar residues" evidence="2">
    <location>
        <begin position="45"/>
        <end position="62"/>
    </location>
</feature>
<dbReference type="AlphaFoldDB" id="A0A067PKF9"/>
<evidence type="ECO:0000256" key="1">
    <source>
        <dbReference type="SAM" id="Coils"/>
    </source>
</evidence>
<dbReference type="EMBL" id="KL197748">
    <property type="protein sequence ID" value="KDQ51472.1"/>
    <property type="molecule type" value="Genomic_DNA"/>
</dbReference>
<dbReference type="InParanoid" id="A0A067PKF9"/>
<reference evidence="4" key="1">
    <citation type="journal article" date="2014" name="Proc. Natl. Acad. Sci. U.S.A.">
        <title>Extensive sampling of basidiomycete genomes demonstrates inadequacy of the white-rot/brown-rot paradigm for wood decay fungi.</title>
        <authorList>
            <person name="Riley R."/>
            <person name="Salamov A.A."/>
            <person name="Brown D.W."/>
            <person name="Nagy L.G."/>
            <person name="Floudas D."/>
            <person name="Held B.W."/>
            <person name="Levasseur A."/>
            <person name="Lombard V."/>
            <person name="Morin E."/>
            <person name="Otillar R."/>
            <person name="Lindquist E.A."/>
            <person name="Sun H."/>
            <person name="LaButti K.M."/>
            <person name="Schmutz J."/>
            <person name="Jabbour D."/>
            <person name="Luo H."/>
            <person name="Baker S.E."/>
            <person name="Pisabarro A.G."/>
            <person name="Walton J.D."/>
            <person name="Blanchette R.A."/>
            <person name="Henrissat B."/>
            <person name="Martin F."/>
            <person name="Cullen D."/>
            <person name="Hibbett D.S."/>
            <person name="Grigoriev I.V."/>
        </authorList>
    </citation>
    <scope>NUCLEOTIDE SEQUENCE [LARGE SCALE GENOMIC DNA]</scope>
    <source>
        <strain evidence="4">MUCL 33604</strain>
    </source>
</reference>
<organism evidence="3 4">
    <name type="scientific">Jaapia argillacea MUCL 33604</name>
    <dbReference type="NCBI Taxonomy" id="933084"/>
    <lineage>
        <taxon>Eukaryota</taxon>
        <taxon>Fungi</taxon>
        <taxon>Dikarya</taxon>
        <taxon>Basidiomycota</taxon>
        <taxon>Agaricomycotina</taxon>
        <taxon>Agaricomycetes</taxon>
        <taxon>Agaricomycetidae</taxon>
        <taxon>Jaapiales</taxon>
        <taxon>Jaapiaceae</taxon>
        <taxon>Jaapia</taxon>
    </lineage>
</organism>
<dbReference type="Proteomes" id="UP000027265">
    <property type="component" value="Unassembled WGS sequence"/>
</dbReference>
<sequence length="455" mass="48695">MSSQFCRKGCVDELGKPPPSKGHQCLQRNKKQKTFHPTPVPVQDNVATPESTTHSNQSLSIPTSASLGWSGDRSGILDASFEFTGLFPFQYNTLIPSDPSNLVPVSHTTENQDLLGTGMAFEMDLGLPHPAEVMTGSISGGFAERMEVGPDFDLFLQSDTNVGVVESPSLGCSVSIVAAPGVCSSDPLEEISGLFPPPTSGGFSVGAASDVLHGALPPSTSITVSSLVLEEGGAIDGSLSSLLGAAASQSPDDLPDSAGFVDMFVSLLSRVSPVTPPVGDAVELSTVMQQFGGEELLALGEDELDIDSDDESVCADTQLKYIENDQLCTKRHSSRSKTLMKNGKDLFVVSQPYILIYIARPKSILLKKGVGKAYTSPILKEAMQDFGDANILAEIHEIAIKHARSQTMTMAQVQQVQEAKEQLQREAREAAEWLAEEKERSRRLQADLDAMRAKI</sequence>
<keyword evidence="4" id="KW-1185">Reference proteome</keyword>
<feature type="coiled-coil region" evidence="1">
    <location>
        <begin position="406"/>
        <end position="454"/>
    </location>
</feature>
<feature type="region of interest" description="Disordered" evidence="2">
    <location>
        <begin position="16"/>
        <end position="62"/>
    </location>
</feature>